<dbReference type="KEGG" id="vg:18479800"/>
<reference evidence="1 2" key="1">
    <citation type="submission" date="2013-09" db="EMBL/GenBank/DDBJ databases">
        <authorList>
            <person name="Alapati N."/>
            <person name="Amjadi S."/>
            <person name="Brashears C.B."/>
            <person name="Briell V.C."/>
            <person name="Cody B.J."/>
            <person name="Durham R.J."/>
            <person name="Griffin A.K."/>
            <person name="Henderson M.S."/>
            <person name="Interrante E.J."/>
            <person name="Killingsworth B.W."/>
            <person name="Kolar C.R."/>
            <person name="Lee T."/>
            <person name="Mundhenk S.E."/>
            <person name="Myers M.E."/>
            <person name="Olaniyan O.M."/>
            <person name="Orlando C.M."/>
            <person name="Peterson C.E."/>
            <person name="Riley B.C."/>
            <person name="Sawyer L.E."/>
            <person name="Simitzi N.J."/>
            <person name="St Cyr M.K."/>
            <person name="White R.K."/>
            <person name="Wu H."/>
            <person name="Adair T.L."/>
            <person name="Gibbon B.C."/>
            <person name="Buck G.A."/>
            <person name="Campbell R."/>
            <person name="Carvalho M.R."/>
            <person name="Duckworth R.A."/>
            <person name="Dunn T."/>
            <person name="Halpern C."/>
            <person name="Johnson A."/>
            <person name="Kiflezghi M.G."/>
            <person name="Lee V."/>
            <person name="Loviza R.A."/>
            <person name="Serrano M.G."/>
            <person name="Shah Z.V."/>
            <person name="Sharma K."/>
            <person name="Voegtly L.J."/>
            <person name="Walstead R."/>
            <person name="Wang Y.P."/>
            <person name="Bradley K.W."/>
            <person name="Clarke D.Q."/>
            <person name="Barker L.P."/>
            <person name="Bailey C."/>
            <person name="Asai D.J."/>
            <person name="Bowman C.A."/>
            <person name="Russell D.A."/>
            <person name="Pope W.H."/>
            <person name="Jacobs-Sera D."/>
            <person name="Hendrix R.W."/>
            <person name="Hatfull G.F."/>
        </authorList>
    </citation>
    <scope>NUCLEOTIDE SEQUENCE [LARGE SCALE GENOMIC DNA]</scope>
</reference>
<name>V5UQP2_9CAUD</name>
<sequence>MMTPAERLAAQREILDAHVWEQPEETLIPIPMTLHALIAIGELLVAINDRQARQEQAAIAAGQGGAQ</sequence>
<proteinExistence type="predicted"/>
<keyword evidence="2" id="KW-1185">Reference proteome</keyword>
<dbReference type="RefSeq" id="YP_009002653.1">
    <property type="nucleotide sequence ID" value="NC_023498.1"/>
</dbReference>
<organism evidence="1 2">
    <name type="scientific">Mycobacterium phage Validus</name>
    <dbReference type="NCBI Taxonomy" id="1414747"/>
    <lineage>
        <taxon>Viruses</taxon>
        <taxon>Duplodnaviria</taxon>
        <taxon>Heunggongvirae</taxon>
        <taxon>Uroviricota</taxon>
        <taxon>Caudoviricetes</taxon>
        <taxon>Weiservirinae</taxon>
        <taxon>Anayavirus</taxon>
        <taxon>Anayavirus validus</taxon>
    </lineage>
</organism>
<dbReference type="Proteomes" id="UP000018806">
    <property type="component" value="Segment"/>
</dbReference>
<gene>
    <name evidence="1" type="primary">2</name>
    <name evidence="1" type="ORF">PBI_VALIDUS_2</name>
</gene>
<dbReference type="OrthoDB" id="24434at10239"/>
<protein>
    <submittedName>
        <fullName evidence="1">Uncharacterized protein</fullName>
    </submittedName>
</protein>
<accession>V5UQP2</accession>
<dbReference type="GeneID" id="18479800"/>
<evidence type="ECO:0000313" key="1">
    <source>
        <dbReference type="EMBL" id="AHB79533.1"/>
    </source>
</evidence>
<dbReference type="EMBL" id="KF713486">
    <property type="protein sequence ID" value="AHB79533.1"/>
    <property type="molecule type" value="Genomic_DNA"/>
</dbReference>
<evidence type="ECO:0000313" key="2">
    <source>
        <dbReference type="Proteomes" id="UP000018806"/>
    </source>
</evidence>